<dbReference type="STRING" id="660025.F9FVZ9"/>
<dbReference type="AlphaFoldDB" id="F9FVZ9"/>
<dbReference type="OrthoDB" id="2219495at2759"/>
<gene>
    <name evidence="7" type="ORF">FOXB_10580</name>
</gene>
<dbReference type="Pfam" id="PF01266">
    <property type="entry name" value="DAO"/>
    <property type="match status" value="1"/>
</dbReference>
<dbReference type="GO" id="GO:0008115">
    <property type="term" value="F:sarcosine oxidase activity"/>
    <property type="evidence" value="ECO:0007669"/>
    <property type="project" value="TreeGrafter"/>
</dbReference>
<dbReference type="InterPro" id="IPR045170">
    <property type="entry name" value="MTOX"/>
</dbReference>
<evidence type="ECO:0000256" key="3">
    <source>
        <dbReference type="ARBA" id="ARBA00022630"/>
    </source>
</evidence>
<dbReference type="SUPFAM" id="SSF51905">
    <property type="entry name" value="FAD/NAD(P)-binding domain"/>
    <property type="match status" value="1"/>
</dbReference>
<dbReference type="InterPro" id="IPR006076">
    <property type="entry name" value="FAD-dep_OxRdtase"/>
</dbReference>
<dbReference type="PANTHER" id="PTHR10961:SF26">
    <property type="entry name" value="L-SACCHAROPINE OXIDASE"/>
    <property type="match status" value="1"/>
</dbReference>
<dbReference type="InterPro" id="IPR036188">
    <property type="entry name" value="FAD/NAD-bd_sf"/>
</dbReference>
<dbReference type="Gene3D" id="3.50.50.60">
    <property type="entry name" value="FAD/NAD(P)-binding domain"/>
    <property type="match status" value="1"/>
</dbReference>
<dbReference type="GO" id="GO:0051698">
    <property type="term" value="F:saccharopine oxidase activity"/>
    <property type="evidence" value="ECO:0007669"/>
    <property type="project" value="TreeGrafter"/>
</dbReference>
<name>F9FVZ9_FUSOF</name>
<dbReference type="GO" id="GO:0050660">
    <property type="term" value="F:flavin adenine dinucleotide binding"/>
    <property type="evidence" value="ECO:0007669"/>
    <property type="project" value="InterPro"/>
</dbReference>
<dbReference type="Gene3D" id="3.30.9.10">
    <property type="entry name" value="D-Amino Acid Oxidase, subunit A, domain 2"/>
    <property type="match status" value="1"/>
</dbReference>
<comment type="cofactor">
    <cofactor evidence="1">
        <name>FAD</name>
        <dbReference type="ChEBI" id="CHEBI:57692"/>
    </cofactor>
</comment>
<evidence type="ECO:0000256" key="2">
    <source>
        <dbReference type="ARBA" id="ARBA00010989"/>
    </source>
</evidence>
<accession>F9FVZ9</accession>
<evidence type="ECO:0000313" key="7">
    <source>
        <dbReference type="EMBL" id="EGU78922.1"/>
    </source>
</evidence>
<dbReference type="PaxDb" id="5507-FOXG_10102P0"/>
<evidence type="ECO:0000256" key="4">
    <source>
        <dbReference type="ARBA" id="ARBA00022827"/>
    </source>
</evidence>
<keyword evidence="3" id="KW-0285">Flavoprotein</keyword>
<comment type="caution">
    <text evidence="7">The sequence shown here is derived from an EMBL/GenBank/DDBJ whole genome shotgun (WGS) entry which is preliminary data.</text>
</comment>
<protein>
    <recommendedName>
        <fullName evidence="6">FAD dependent oxidoreductase domain-containing protein</fullName>
    </recommendedName>
</protein>
<keyword evidence="4" id="KW-0274">FAD</keyword>
<comment type="similarity">
    <text evidence="2">Belongs to the MSOX/MTOX family.</text>
</comment>
<dbReference type="PANTHER" id="PTHR10961">
    <property type="entry name" value="PEROXISOMAL SARCOSINE OXIDASE"/>
    <property type="match status" value="1"/>
</dbReference>
<organism evidence="7">
    <name type="scientific">Fusarium oxysporum (strain Fo5176)</name>
    <name type="common">Fusarium vascular wilt</name>
    <dbReference type="NCBI Taxonomy" id="660025"/>
    <lineage>
        <taxon>Eukaryota</taxon>
        <taxon>Fungi</taxon>
        <taxon>Dikarya</taxon>
        <taxon>Ascomycota</taxon>
        <taxon>Pezizomycotina</taxon>
        <taxon>Sordariomycetes</taxon>
        <taxon>Hypocreomycetidae</taxon>
        <taxon>Hypocreales</taxon>
        <taxon>Nectriaceae</taxon>
        <taxon>Fusarium</taxon>
        <taxon>Fusarium oxysporum species complex</taxon>
    </lineage>
</organism>
<reference evidence="7" key="1">
    <citation type="journal article" date="2012" name="Mol. Plant Microbe Interact.">
        <title>A highly conserved effector in Fusarium oxysporum is required for full virulence on Arabidopsis.</title>
        <authorList>
            <person name="Thatcher L.F."/>
            <person name="Gardiner D.M."/>
            <person name="Kazan K."/>
            <person name="Manners J."/>
        </authorList>
    </citation>
    <scope>NUCLEOTIDE SEQUENCE [LARGE SCALE GENOMIC DNA]</scope>
    <source>
        <strain evidence="7">Fo5176</strain>
    </source>
</reference>
<feature type="domain" description="FAD dependent oxidoreductase" evidence="6">
    <location>
        <begin position="28"/>
        <end position="400"/>
    </location>
</feature>
<dbReference type="EMBL" id="AFQF01002723">
    <property type="protein sequence ID" value="EGU78922.1"/>
    <property type="molecule type" value="Genomic_DNA"/>
</dbReference>
<proteinExistence type="inferred from homology"/>
<evidence type="ECO:0000256" key="1">
    <source>
        <dbReference type="ARBA" id="ARBA00001974"/>
    </source>
</evidence>
<keyword evidence="5" id="KW-0560">Oxidoreductase</keyword>
<sequence>MARSVAPLNKDSSILIIGALTANSESRGTFGISTAYHLAKRGYTNIVCIDRHPWPSLDSAGHDLNKVMRTEYDEPLYTRLALEALEAWRDPEWRDVFFETGRITTTTGDKKAESFLEKSYENLKRAGKAQNLELISGRDEIVKCVPQLKNAVGIENWKGLYNSLGGWVHARKALEKWASQSERMGVKFISGLGGTMTGLELDASGSFTGIRVASGGVLHADHYILSTGAASPQLLPELSQQLWSKCWTLGHIQLTDSEAAEWKGVPVIDNYELGFMFEPDPDTKLIKICDNNPGYQYQKGTFIDENGKTTHYSIPRYSSDHPQDGIPHEAEVAIRKFINTVMPQFSDRPLLDARVCWCTDSPDAHWLIDRHPKHKDLLLATGDSGHAFKMFPIIGTYIADALEGRETGLRKDWAYGGRVAKPASHRPDTEIKDLRDVMGLKTETKL</sequence>
<evidence type="ECO:0000256" key="5">
    <source>
        <dbReference type="ARBA" id="ARBA00023002"/>
    </source>
</evidence>
<evidence type="ECO:0000259" key="6">
    <source>
        <dbReference type="Pfam" id="PF01266"/>
    </source>
</evidence>